<dbReference type="SUPFAM" id="SSF51197">
    <property type="entry name" value="Clavaminate synthase-like"/>
    <property type="match status" value="1"/>
</dbReference>
<keyword evidence="2" id="KW-1185">Reference proteome</keyword>
<evidence type="ECO:0000313" key="1">
    <source>
        <dbReference type="EMBL" id="MFC6760645.1"/>
    </source>
</evidence>
<gene>
    <name evidence="1" type="ORF">ACFQFQ_15920</name>
</gene>
<evidence type="ECO:0000313" key="2">
    <source>
        <dbReference type="Proteomes" id="UP001596353"/>
    </source>
</evidence>
<dbReference type="InterPro" id="IPR008775">
    <property type="entry name" value="Phytyl_CoA_dOase-like"/>
</dbReference>
<reference evidence="2" key="1">
    <citation type="journal article" date="2019" name="Int. J. Syst. Evol. Microbiol.">
        <title>The Global Catalogue of Microorganisms (GCM) 10K type strain sequencing project: providing services to taxonomists for standard genome sequencing and annotation.</title>
        <authorList>
            <consortium name="The Broad Institute Genomics Platform"/>
            <consortium name="The Broad Institute Genome Sequencing Center for Infectious Disease"/>
            <person name="Wu L."/>
            <person name="Ma J."/>
        </authorList>
    </citation>
    <scope>NUCLEOTIDE SEQUENCE [LARGE SCALE GENOMIC DNA]</scope>
    <source>
        <strain evidence="2">CCUG 66188</strain>
    </source>
</reference>
<dbReference type="Gene3D" id="2.60.120.620">
    <property type="entry name" value="q2cbj1_9rhob like domain"/>
    <property type="match status" value="1"/>
</dbReference>
<dbReference type="EMBL" id="JBHSWG010000001">
    <property type="protein sequence ID" value="MFC6760645.1"/>
    <property type="molecule type" value="Genomic_DNA"/>
</dbReference>
<accession>A0ABW2B4I8</accession>
<keyword evidence="1" id="KW-0560">Oxidoreductase</keyword>
<keyword evidence="1" id="KW-0223">Dioxygenase</keyword>
<name>A0ABW2B4I8_9RHOB</name>
<protein>
    <submittedName>
        <fullName evidence="1">Phytanoyl-CoA dioxygenase family protein</fullName>
    </submittedName>
</protein>
<dbReference type="Proteomes" id="UP001596353">
    <property type="component" value="Unassembled WGS sequence"/>
</dbReference>
<comment type="caution">
    <text evidence="1">The sequence shown here is derived from an EMBL/GenBank/DDBJ whole genome shotgun (WGS) entry which is preliminary data.</text>
</comment>
<dbReference type="Pfam" id="PF05721">
    <property type="entry name" value="PhyH"/>
    <property type="match status" value="1"/>
</dbReference>
<organism evidence="1 2">
    <name type="scientific">Sulfitobacter porphyrae</name>
    <dbReference type="NCBI Taxonomy" id="1246864"/>
    <lineage>
        <taxon>Bacteria</taxon>
        <taxon>Pseudomonadati</taxon>
        <taxon>Pseudomonadota</taxon>
        <taxon>Alphaproteobacteria</taxon>
        <taxon>Rhodobacterales</taxon>
        <taxon>Roseobacteraceae</taxon>
        <taxon>Sulfitobacter</taxon>
    </lineage>
</organism>
<sequence>MSLDTTIKWQAAMLTDQQLGAELEDSGRIWFRDAVSKEDLALFDRAAAASAKAGQRLDASDSLDAALSEESSLLCAVRRLAPRAMPVRVVAFNKSETANWGVPWHQDRVIAVAEKADVAGYINWTKKSGKWHCEPPQAILEEMLFVRVHLDDSNQSNGAMEIAVGSHASGVIRSENAEEVAKTYPIETCTAKRGDVLILKMLTLHSSRPAAIQSGRRVLRVDFSPSGLPSPLSWIERGTKT</sequence>
<dbReference type="GO" id="GO:0051213">
    <property type="term" value="F:dioxygenase activity"/>
    <property type="evidence" value="ECO:0007669"/>
    <property type="project" value="UniProtKB-KW"/>
</dbReference>
<proteinExistence type="predicted"/>